<protein>
    <submittedName>
        <fullName evidence="2">NAD(P)-binding domain-containing protein</fullName>
    </submittedName>
</protein>
<dbReference type="Proteomes" id="UP000468928">
    <property type="component" value="Unassembled WGS sequence"/>
</dbReference>
<dbReference type="RefSeq" id="WP_163824959.1">
    <property type="nucleotide sequence ID" value="NZ_JAAGUX010000036.1"/>
</dbReference>
<dbReference type="SUPFAM" id="SSF51905">
    <property type="entry name" value="FAD/NAD(P)-binding domain"/>
    <property type="match status" value="3"/>
</dbReference>
<dbReference type="Proteomes" id="UP000470876">
    <property type="component" value="Unassembled WGS sequence"/>
</dbReference>
<name>A0A6P1DAX3_9NOCA</name>
<dbReference type="EMBL" id="JAAGUX010000036">
    <property type="protein sequence ID" value="NEW57734.1"/>
    <property type="molecule type" value="Genomic_DNA"/>
</dbReference>
<dbReference type="PANTHER" id="PTHR43539">
    <property type="entry name" value="FLAVIN-BINDING MONOOXYGENASE-LIKE PROTEIN (AFU_ORTHOLOGUE AFUA_4G09220)"/>
    <property type="match status" value="1"/>
</dbReference>
<dbReference type="InterPro" id="IPR050982">
    <property type="entry name" value="Auxin_biosynth/cation_transpt"/>
</dbReference>
<reference evidence="4 5" key="1">
    <citation type="submission" date="2020-01" db="EMBL/GenBank/DDBJ databases">
        <title>Genetics and antimicrobial susceptibilities of Nocardia species isolated from the soil; a comparison with species isolated from humans.</title>
        <authorList>
            <person name="Carrasco G."/>
            <person name="Monzon S."/>
            <person name="Sansegundo M."/>
            <person name="Garcia E."/>
            <person name="Garrido N."/>
            <person name="Medina M.J."/>
            <person name="Villalon P."/>
            <person name="Ramirez-Arocha A.C."/>
            <person name="Jimenez P."/>
            <person name="Cuesta I."/>
            <person name="Valdezate S."/>
        </authorList>
    </citation>
    <scope>NUCLEOTIDE SEQUENCE [LARGE SCALE GENOMIC DNA]</scope>
    <source>
        <strain evidence="2 4">CNM20110639</strain>
        <strain evidence="3 5">CNM20110649</strain>
    </source>
</reference>
<dbReference type="GO" id="GO:0050660">
    <property type="term" value="F:flavin adenine dinucleotide binding"/>
    <property type="evidence" value="ECO:0007669"/>
    <property type="project" value="InterPro"/>
</dbReference>
<dbReference type="Gene3D" id="3.50.50.60">
    <property type="entry name" value="FAD/NAD(P)-binding domain"/>
    <property type="match status" value="1"/>
</dbReference>
<keyword evidence="5" id="KW-1185">Reference proteome</keyword>
<dbReference type="PANTHER" id="PTHR43539:SF78">
    <property type="entry name" value="FLAVIN-CONTAINING MONOOXYGENASE"/>
    <property type="match status" value="1"/>
</dbReference>
<dbReference type="Pfam" id="PF13738">
    <property type="entry name" value="Pyr_redox_3"/>
    <property type="match status" value="1"/>
</dbReference>
<dbReference type="InterPro" id="IPR000960">
    <property type="entry name" value="Flavin_mOase"/>
</dbReference>
<dbReference type="GO" id="GO:0004497">
    <property type="term" value="F:monooxygenase activity"/>
    <property type="evidence" value="ECO:0007669"/>
    <property type="project" value="TreeGrafter"/>
</dbReference>
<dbReference type="AlphaFoldDB" id="A0A6P1DAX3"/>
<comment type="caution">
    <text evidence="2">The sequence shown here is derived from an EMBL/GenBank/DDBJ whole genome shotgun (WGS) entry which is preliminary data.</text>
</comment>
<dbReference type="PRINTS" id="PR00370">
    <property type="entry name" value="FMOXYGENASE"/>
</dbReference>
<evidence type="ECO:0000256" key="1">
    <source>
        <dbReference type="ARBA" id="ARBA00023002"/>
    </source>
</evidence>
<sequence length="369" mass="41156">MTTQHIETLIIGAGQAGLSTGSALRRRQRPFLIVDRNERIGDNWRRHYDSLRLYSPAKYDGLPGLPFPSADPWSYPGKDEVADYLERYALHWDLPVRMRTGVDQLTARPGGGFVARLGADTITCDNVVVATGTFGRSPYVPDFAADLDPAITQLHSSQYRRPDQLAPGPVLVVGASHSGTDIAYEVARTHRTILCGRDCGQIPVRWDRSSIRLALPVLVFMWRHVLTRRTPIGRKVMREVRFHGGPMLRVKRADLAERGVRRNTARMRGVRDGLPELDDGTVVDVRNVVWATGFRQVFDWIDLPVIGDDGWPKEYRGVVDDMPGLFFCGLSFQYAFSSMVFPGVGRDAEYVARKIAARAQAPATVRAAA</sequence>
<organism evidence="2 4">
    <name type="scientific">Nocardia cyriacigeorgica</name>
    <dbReference type="NCBI Taxonomy" id="135487"/>
    <lineage>
        <taxon>Bacteria</taxon>
        <taxon>Bacillati</taxon>
        <taxon>Actinomycetota</taxon>
        <taxon>Actinomycetes</taxon>
        <taxon>Mycobacteriales</taxon>
        <taxon>Nocardiaceae</taxon>
        <taxon>Nocardia</taxon>
    </lineage>
</organism>
<gene>
    <name evidence="2" type="ORF">GV789_24880</name>
    <name evidence="3" type="ORF">GV794_19025</name>
</gene>
<dbReference type="InterPro" id="IPR036188">
    <property type="entry name" value="FAD/NAD-bd_sf"/>
</dbReference>
<dbReference type="GO" id="GO:0050661">
    <property type="term" value="F:NADP binding"/>
    <property type="evidence" value="ECO:0007669"/>
    <property type="project" value="InterPro"/>
</dbReference>
<evidence type="ECO:0000313" key="2">
    <source>
        <dbReference type="EMBL" id="NEW47647.1"/>
    </source>
</evidence>
<evidence type="ECO:0000313" key="3">
    <source>
        <dbReference type="EMBL" id="NEW57734.1"/>
    </source>
</evidence>
<keyword evidence="1" id="KW-0560">Oxidoreductase</keyword>
<evidence type="ECO:0000313" key="4">
    <source>
        <dbReference type="Proteomes" id="UP000468928"/>
    </source>
</evidence>
<dbReference type="EMBL" id="JAAGUZ010000094">
    <property type="protein sequence ID" value="NEW47647.1"/>
    <property type="molecule type" value="Genomic_DNA"/>
</dbReference>
<evidence type="ECO:0000313" key="5">
    <source>
        <dbReference type="Proteomes" id="UP000470876"/>
    </source>
</evidence>
<proteinExistence type="predicted"/>
<accession>A0A6P1DAX3</accession>